<comment type="caution">
    <text evidence="1">The sequence shown here is derived from an EMBL/GenBank/DDBJ whole genome shotgun (WGS) entry which is preliminary data.</text>
</comment>
<accession>A0A504JCW2</accession>
<protein>
    <submittedName>
        <fullName evidence="1">Uncharacterized protein</fullName>
    </submittedName>
</protein>
<evidence type="ECO:0000313" key="2">
    <source>
        <dbReference type="Proteomes" id="UP000315540"/>
    </source>
</evidence>
<reference evidence="1 2" key="1">
    <citation type="submission" date="2019-06" db="EMBL/GenBank/DDBJ databases">
        <authorList>
            <person name="Meng X."/>
        </authorList>
    </citation>
    <scope>NUCLEOTIDE SEQUENCE [LARGE SCALE GENOMIC DNA]</scope>
    <source>
        <strain evidence="1 2">M625</strain>
    </source>
</reference>
<gene>
    <name evidence="1" type="ORF">FHK87_01080</name>
</gene>
<proteinExistence type="predicted"/>
<dbReference type="EMBL" id="VFWZ01000001">
    <property type="protein sequence ID" value="TPN88836.1"/>
    <property type="molecule type" value="Genomic_DNA"/>
</dbReference>
<keyword evidence="2" id="KW-1185">Reference proteome</keyword>
<dbReference type="Proteomes" id="UP000315540">
    <property type="component" value="Unassembled WGS sequence"/>
</dbReference>
<dbReference type="AlphaFoldDB" id="A0A504JCW2"/>
<sequence>MHLIYINDLGKMETLPIPASKQVTTRQAGTVIAFVSNGQRFYFKSDNPENYPLEDIESYNVLAPSPVLIHLQDYIDEGRFLDFTNGQFLDIQNDNVYEFPSEQVDEAPVSDSNDPVYFASQFGGGSHTDQGNNVTASHATRDFPPTIRMDRIDNNNDQVLYSTDNLELGESYRILIDGRQDMFASGDNIFTVTKGDHPNGRQINTLQ</sequence>
<name>A0A504JCW2_9FLAO</name>
<organism evidence="1 2">
    <name type="scientific">Aquimarina algicola</name>
    <dbReference type="NCBI Taxonomy" id="2589995"/>
    <lineage>
        <taxon>Bacteria</taxon>
        <taxon>Pseudomonadati</taxon>
        <taxon>Bacteroidota</taxon>
        <taxon>Flavobacteriia</taxon>
        <taxon>Flavobacteriales</taxon>
        <taxon>Flavobacteriaceae</taxon>
        <taxon>Aquimarina</taxon>
    </lineage>
</organism>
<dbReference type="RefSeq" id="WP_140588759.1">
    <property type="nucleotide sequence ID" value="NZ_VFWZ01000001.1"/>
</dbReference>
<evidence type="ECO:0000313" key="1">
    <source>
        <dbReference type="EMBL" id="TPN88836.1"/>
    </source>
</evidence>